<dbReference type="InterPro" id="IPR035929">
    <property type="entry name" value="CoaB-like_sf"/>
</dbReference>
<proteinExistence type="predicted"/>
<name>A0A286TYT5_9BACT</name>
<feature type="domain" description="DNA/pantothenate metabolism flavoprotein C-terminal" evidence="1">
    <location>
        <begin position="4"/>
        <end position="222"/>
    </location>
</feature>
<dbReference type="Gene3D" id="3.40.50.10300">
    <property type="entry name" value="CoaB-like"/>
    <property type="match status" value="1"/>
</dbReference>
<evidence type="ECO:0000259" key="1">
    <source>
        <dbReference type="Pfam" id="PF04127"/>
    </source>
</evidence>
<gene>
    <name evidence="2" type="ORF">SCALIN_C17_0051</name>
</gene>
<dbReference type="EMBL" id="BAOS01000017">
    <property type="protein sequence ID" value="GAX61018.1"/>
    <property type="molecule type" value="Genomic_DNA"/>
</dbReference>
<organism evidence="2 3">
    <name type="scientific">Candidatus Scalindua japonica</name>
    <dbReference type="NCBI Taxonomy" id="1284222"/>
    <lineage>
        <taxon>Bacteria</taxon>
        <taxon>Pseudomonadati</taxon>
        <taxon>Planctomycetota</taxon>
        <taxon>Candidatus Brocadiia</taxon>
        <taxon>Candidatus Brocadiales</taxon>
        <taxon>Candidatus Scalinduaceae</taxon>
        <taxon>Candidatus Scalindua</taxon>
    </lineage>
</organism>
<evidence type="ECO:0000313" key="2">
    <source>
        <dbReference type="EMBL" id="GAX61018.1"/>
    </source>
</evidence>
<dbReference type="SUPFAM" id="SSF102645">
    <property type="entry name" value="CoaB-like"/>
    <property type="match status" value="1"/>
</dbReference>
<keyword evidence="3" id="KW-1185">Reference proteome</keyword>
<dbReference type="Pfam" id="PF04127">
    <property type="entry name" value="DFP"/>
    <property type="match status" value="1"/>
</dbReference>
<accession>A0A286TYT5</accession>
<dbReference type="InterPro" id="IPR007085">
    <property type="entry name" value="DNA/pantothenate-metab_flavo_C"/>
</dbReference>
<dbReference type="GO" id="GO:0015937">
    <property type="term" value="P:coenzyme A biosynthetic process"/>
    <property type="evidence" value="ECO:0007669"/>
    <property type="project" value="UniProtKB-ARBA"/>
</dbReference>
<dbReference type="OrthoDB" id="9802554at2"/>
<dbReference type="RefSeq" id="WP_096894412.1">
    <property type="nucleotide sequence ID" value="NZ_BAOS01000017.1"/>
</dbReference>
<keyword evidence="2" id="KW-0436">Ligase</keyword>
<evidence type="ECO:0000313" key="3">
    <source>
        <dbReference type="Proteomes" id="UP000218542"/>
    </source>
</evidence>
<comment type="caution">
    <text evidence="2">The sequence shown here is derived from an EMBL/GenBank/DDBJ whole genome shotgun (WGS) entry which is preliminary data.</text>
</comment>
<dbReference type="AlphaFoldDB" id="A0A286TYT5"/>
<dbReference type="GO" id="GO:0016874">
    <property type="term" value="F:ligase activity"/>
    <property type="evidence" value="ECO:0007669"/>
    <property type="project" value="UniProtKB-KW"/>
</dbReference>
<dbReference type="Proteomes" id="UP000218542">
    <property type="component" value="Unassembled WGS sequence"/>
</dbReference>
<reference evidence="3" key="1">
    <citation type="journal article" date="2017" name="Environ. Microbiol. Rep.">
        <title>Genetic Diversity of Marine Anaerobic Ammonium-Oxidizing Bacteria as Revealed by Genomic and Proteomic Analyses of 'Candidatus Scalindua japonica'.</title>
        <authorList>
            <person name="Oshiki M."/>
            <person name="Mizuto K."/>
            <person name="Kimura Z."/>
            <person name="Kindaichi T."/>
            <person name="Satoh H."/>
            <person name="Okabe S."/>
        </authorList>
    </citation>
    <scope>NUCLEOTIDE SEQUENCE [LARGE SCALE GENOMIC DNA]</scope>
    <source>
        <strain evidence="3">husup-a2</strain>
    </source>
</reference>
<protein>
    <submittedName>
        <fullName evidence="2">Phosphopantothenate/cysteine ligase</fullName>
    </submittedName>
</protein>
<sequence length="226" mass="25640">MPLLKKKNILITSGSTRGYLDAIRYITNTSTGKLGREIAHVAMSRGAIVTYVYGADSLFPLVQDLKDINPSQLKLIEIETNDDLVKVIKEKLKRKKFDAIVHAMAVADYVPARVKPDKTPSKKKEWLLKLVKTPKVIAIIRDIWPDAQLVGFKLEVNRTKDDLIKTARRFLKKNRADIIVANDNKNISCNRHIAYMVTEDSKISRPLKTKSDIAENIISYLENILN</sequence>